<evidence type="ECO:0000256" key="4">
    <source>
        <dbReference type="ARBA" id="ARBA00022645"/>
    </source>
</evidence>
<dbReference type="EC" id="3.4.16.-" evidence="10"/>
<dbReference type="PROSITE" id="PS00131">
    <property type="entry name" value="CARBOXYPEPT_SER_SER"/>
    <property type="match status" value="1"/>
</dbReference>
<sequence>MTPPRIVGLTVACILCICNVQAKRGVGDNTQDWGYAEVRPGAHMFWWLYYANVTTDFAEKPLVIWLQGGPGASSTGYGNFMELGPLDVNLNPRNHTWVRDYNVLFIDNPVGSGFSYVTSSAAFARTNAQIADDLVECMRAFYKQVPQFKNVPVYITSESYGGKMAAEFAFNWYKAEKAGSIKSNLKGVGLGDAWISPEDSVMTYAPYLLQTGMIDTRGYFDIQRAANRTRDAVKTNQWSLATNLWAYTENVIMRVTRNIDFYNILTKVRTSQAMRVFQDNKESTKSLVRETVLRDDEGLNMLMNTKVKDTLKLPSIWGAQSDKVFNSLYADFMKPVTQVVQRVLDETNLKVFVYSGQLDLIVDTPGTLLWVEKMRWARYLEWKTAQRVPVVVDGVIEGYQKSSSNFAFYWINRAGHMVPADNPAGMSALLADLTQN</sequence>
<dbReference type="PRINTS" id="PR00724">
    <property type="entry name" value="CRBOXYPTASEC"/>
</dbReference>
<dbReference type="AlphaFoldDB" id="A0ABD2X1J5"/>
<protein>
    <recommendedName>
        <fullName evidence="10">Carboxypeptidase</fullName>
        <ecNumber evidence="10">3.4.16.-</ecNumber>
    </recommendedName>
</protein>
<evidence type="ECO:0000256" key="5">
    <source>
        <dbReference type="ARBA" id="ARBA00022670"/>
    </source>
</evidence>
<gene>
    <name evidence="11" type="ORF">TKK_007367</name>
</gene>
<accession>A0ABD2X1J5</accession>
<evidence type="ECO:0000313" key="12">
    <source>
        <dbReference type="Proteomes" id="UP001627154"/>
    </source>
</evidence>
<keyword evidence="7 10" id="KW-0378">Hydrolase</keyword>
<evidence type="ECO:0000256" key="2">
    <source>
        <dbReference type="ARBA" id="ARBA00009431"/>
    </source>
</evidence>
<dbReference type="InterPro" id="IPR001563">
    <property type="entry name" value="Peptidase_S10"/>
</dbReference>
<comment type="caution">
    <text evidence="11">The sequence shown here is derived from an EMBL/GenBank/DDBJ whole genome shotgun (WGS) entry which is preliminary data.</text>
</comment>
<dbReference type="Pfam" id="PF00450">
    <property type="entry name" value="Peptidase_S10"/>
    <property type="match status" value="1"/>
</dbReference>
<comment type="subcellular location">
    <subcellularLocation>
        <location evidence="1">Secreted</location>
    </subcellularLocation>
</comment>
<comment type="similarity">
    <text evidence="2 10">Belongs to the peptidase S10 family.</text>
</comment>
<keyword evidence="4 10" id="KW-0121">Carboxypeptidase</keyword>
<keyword evidence="5 10" id="KW-0645">Protease</keyword>
<dbReference type="EMBL" id="JBJJXI010000058">
    <property type="protein sequence ID" value="KAL3399144.1"/>
    <property type="molecule type" value="Genomic_DNA"/>
</dbReference>
<comment type="function">
    <text evidence="9">May be involved in vascular wall and kidney homeostasis.</text>
</comment>
<evidence type="ECO:0000256" key="9">
    <source>
        <dbReference type="ARBA" id="ARBA00055847"/>
    </source>
</evidence>
<evidence type="ECO:0000256" key="6">
    <source>
        <dbReference type="ARBA" id="ARBA00022729"/>
    </source>
</evidence>
<organism evidence="11 12">
    <name type="scientific">Trichogramma kaykai</name>
    <dbReference type="NCBI Taxonomy" id="54128"/>
    <lineage>
        <taxon>Eukaryota</taxon>
        <taxon>Metazoa</taxon>
        <taxon>Ecdysozoa</taxon>
        <taxon>Arthropoda</taxon>
        <taxon>Hexapoda</taxon>
        <taxon>Insecta</taxon>
        <taxon>Pterygota</taxon>
        <taxon>Neoptera</taxon>
        <taxon>Endopterygota</taxon>
        <taxon>Hymenoptera</taxon>
        <taxon>Apocrita</taxon>
        <taxon>Proctotrupomorpha</taxon>
        <taxon>Chalcidoidea</taxon>
        <taxon>Trichogrammatidae</taxon>
        <taxon>Trichogramma</taxon>
    </lineage>
</organism>
<dbReference type="PANTHER" id="PTHR11802">
    <property type="entry name" value="SERINE PROTEASE FAMILY S10 SERINE CARBOXYPEPTIDASE"/>
    <property type="match status" value="1"/>
</dbReference>
<dbReference type="GO" id="GO:0006508">
    <property type="term" value="P:proteolysis"/>
    <property type="evidence" value="ECO:0007669"/>
    <property type="project" value="UniProtKB-KW"/>
</dbReference>
<dbReference type="GO" id="GO:0004185">
    <property type="term" value="F:serine-type carboxypeptidase activity"/>
    <property type="evidence" value="ECO:0007669"/>
    <property type="project" value="UniProtKB-UniRule"/>
</dbReference>
<dbReference type="GO" id="GO:0005576">
    <property type="term" value="C:extracellular region"/>
    <property type="evidence" value="ECO:0007669"/>
    <property type="project" value="UniProtKB-SubCell"/>
</dbReference>
<dbReference type="SUPFAM" id="SSF53474">
    <property type="entry name" value="alpha/beta-Hydrolases"/>
    <property type="match status" value="1"/>
</dbReference>
<name>A0ABD2X1J5_9HYME</name>
<keyword evidence="3" id="KW-0964">Secreted</keyword>
<dbReference type="Gene3D" id="3.40.50.1820">
    <property type="entry name" value="alpha/beta hydrolase"/>
    <property type="match status" value="1"/>
</dbReference>
<dbReference type="InterPro" id="IPR029058">
    <property type="entry name" value="AB_hydrolase_fold"/>
</dbReference>
<dbReference type="Proteomes" id="UP001627154">
    <property type="component" value="Unassembled WGS sequence"/>
</dbReference>
<dbReference type="FunFam" id="3.40.50.1820:FF:000075">
    <property type="entry name" value="Carboxypeptidase"/>
    <property type="match status" value="1"/>
</dbReference>
<evidence type="ECO:0000256" key="7">
    <source>
        <dbReference type="ARBA" id="ARBA00022801"/>
    </source>
</evidence>
<evidence type="ECO:0000313" key="11">
    <source>
        <dbReference type="EMBL" id="KAL3399144.1"/>
    </source>
</evidence>
<dbReference type="InterPro" id="IPR018202">
    <property type="entry name" value="Ser_caboxypep_ser_AS"/>
</dbReference>
<feature type="chain" id="PRO_5044527453" description="Carboxypeptidase" evidence="10">
    <location>
        <begin position="23"/>
        <end position="436"/>
    </location>
</feature>
<keyword evidence="8" id="KW-0325">Glycoprotein</keyword>
<evidence type="ECO:0000256" key="8">
    <source>
        <dbReference type="ARBA" id="ARBA00023180"/>
    </source>
</evidence>
<reference evidence="11 12" key="1">
    <citation type="journal article" date="2024" name="bioRxiv">
        <title>A reference genome for Trichogramma kaykai: A tiny desert-dwelling parasitoid wasp with competing sex-ratio distorters.</title>
        <authorList>
            <person name="Culotta J."/>
            <person name="Lindsey A.R."/>
        </authorList>
    </citation>
    <scope>NUCLEOTIDE SEQUENCE [LARGE SCALE GENOMIC DNA]</scope>
    <source>
        <strain evidence="11 12">KSX58</strain>
    </source>
</reference>
<keyword evidence="12" id="KW-1185">Reference proteome</keyword>
<evidence type="ECO:0000256" key="1">
    <source>
        <dbReference type="ARBA" id="ARBA00004613"/>
    </source>
</evidence>
<feature type="signal peptide" evidence="10">
    <location>
        <begin position="1"/>
        <end position="22"/>
    </location>
</feature>
<keyword evidence="6 10" id="KW-0732">Signal</keyword>
<evidence type="ECO:0000256" key="3">
    <source>
        <dbReference type="ARBA" id="ARBA00022525"/>
    </source>
</evidence>
<dbReference type="PANTHER" id="PTHR11802:SF3">
    <property type="entry name" value="RETINOID-INDUCIBLE SERINE CARBOXYPEPTIDASE"/>
    <property type="match status" value="1"/>
</dbReference>
<evidence type="ECO:0000256" key="10">
    <source>
        <dbReference type="RuleBase" id="RU361156"/>
    </source>
</evidence>
<proteinExistence type="inferred from homology"/>